<protein>
    <submittedName>
        <fullName evidence="2">VOC family protein</fullName>
    </submittedName>
</protein>
<evidence type="ECO:0000259" key="1">
    <source>
        <dbReference type="PROSITE" id="PS51819"/>
    </source>
</evidence>
<dbReference type="InterPro" id="IPR004360">
    <property type="entry name" value="Glyas_Fos-R_dOase_dom"/>
</dbReference>
<dbReference type="InterPro" id="IPR029068">
    <property type="entry name" value="Glyas_Bleomycin-R_OHBP_Dase"/>
</dbReference>
<dbReference type="Pfam" id="PF00903">
    <property type="entry name" value="Glyoxalase"/>
    <property type="match status" value="1"/>
</dbReference>
<evidence type="ECO:0000313" key="3">
    <source>
        <dbReference type="Proteomes" id="UP001139125"/>
    </source>
</evidence>
<dbReference type="InterPro" id="IPR037523">
    <property type="entry name" value="VOC_core"/>
</dbReference>
<proteinExistence type="predicted"/>
<evidence type="ECO:0000313" key="2">
    <source>
        <dbReference type="EMBL" id="MCP9291669.1"/>
    </source>
</evidence>
<comment type="caution">
    <text evidence="2">The sequence shown here is derived from an EMBL/GenBank/DDBJ whole genome shotgun (WGS) entry which is preliminary data.</text>
</comment>
<dbReference type="SUPFAM" id="SSF54593">
    <property type="entry name" value="Glyoxalase/Bleomycin resistance protein/Dihydroxybiphenyl dioxygenase"/>
    <property type="match status" value="1"/>
</dbReference>
<reference evidence="2" key="1">
    <citation type="submission" date="2022-06" db="EMBL/GenBank/DDBJ databases">
        <title>Gracilimonas sp. CAU 1638 isolated from sea sediment.</title>
        <authorList>
            <person name="Kim W."/>
        </authorList>
    </citation>
    <scope>NUCLEOTIDE SEQUENCE</scope>
    <source>
        <strain evidence="2">CAU 1638</strain>
    </source>
</reference>
<sequence length="125" mass="14069">MNNAINWFEIPANDIGRAKKFYETIFEFEMPELDIGDGLRMALFPATTGTVGGTIIENKEWYFPSESHGPLLYLNANPNLQHILDRVEEAGGKVMIPKRLITEDNGYMAVILDSEGNRIALHSNE</sequence>
<gene>
    <name evidence="2" type="ORF">NM125_08760</name>
</gene>
<dbReference type="Proteomes" id="UP001139125">
    <property type="component" value="Unassembled WGS sequence"/>
</dbReference>
<keyword evidence="3" id="KW-1185">Reference proteome</keyword>
<name>A0A9X2L3L0_9BACT</name>
<dbReference type="PANTHER" id="PTHR33993">
    <property type="entry name" value="GLYOXALASE-RELATED"/>
    <property type="match status" value="1"/>
</dbReference>
<dbReference type="EMBL" id="JANDBC010000001">
    <property type="protein sequence ID" value="MCP9291669.1"/>
    <property type="molecule type" value="Genomic_DNA"/>
</dbReference>
<dbReference type="RefSeq" id="WP_255134532.1">
    <property type="nucleotide sequence ID" value="NZ_JANDBC010000001.1"/>
</dbReference>
<dbReference type="AlphaFoldDB" id="A0A9X2L3L0"/>
<dbReference type="PANTHER" id="PTHR33993:SF2">
    <property type="entry name" value="VOC DOMAIN-CONTAINING PROTEIN"/>
    <property type="match status" value="1"/>
</dbReference>
<dbReference type="InterPro" id="IPR052164">
    <property type="entry name" value="Anthracycline_SecMetBiosynth"/>
</dbReference>
<dbReference type="PROSITE" id="PS51819">
    <property type="entry name" value="VOC"/>
    <property type="match status" value="1"/>
</dbReference>
<dbReference type="Gene3D" id="3.10.180.10">
    <property type="entry name" value="2,3-Dihydroxybiphenyl 1,2-Dioxygenase, domain 1"/>
    <property type="match status" value="1"/>
</dbReference>
<dbReference type="CDD" id="cd07247">
    <property type="entry name" value="SgaA_N_like"/>
    <property type="match status" value="1"/>
</dbReference>
<organism evidence="2 3">
    <name type="scientific">Gracilimonas sediminicola</name>
    <dbReference type="NCBI Taxonomy" id="2952158"/>
    <lineage>
        <taxon>Bacteria</taxon>
        <taxon>Pseudomonadati</taxon>
        <taxon>Balneolota</taxon>
        <taxon>Balneolia</taxon>
        <taxon>Balneolales</taxon>
        <taxon>Balneolaceae</taxon>
        <taxon>Gracilimonas</taxon>
    </lineage>
</organism>
<feature type="domain" description="VOC" evidence="1">
    <location>
        <begin position="4"/>
        <end position="124"/>
    </location>
</feature>
<accession>A0A9X2L3L0</accession>